<dbReference type="Pfam" id="PF03235">
    <property type="entry name" value="GmrSD_N"/>
    <property type="match status" value="1"/>
</dbReference>
<organism evidence="3 4">
    <name type="scientific">Heyndrickxia coagulans</name>
    <name type="common">Weizmannia coagulans</name>
    <dbReference type="NCBI Taxonomy" id="1398"/>
    <lineage>
        <taxon>Bacteria</taxon>
        <taxon>Bacillati</taxon>
        <taxon>Bacillota</taxon>
        <taxon>Bacilli</taxon>
        <taxon>Bacillales</taxon>
        <taxon>Bacillaceae</taxon>
        <taxon>Heyndrickxia</taxon>
    </lineage>
</organism>
<dbReference type="AlphaFoldDB" id="A0A133KIC3"/>
<evidence type="ECO:0000259" key="2">
    <source>
        <dbReference type="Pfam" id="PF07510"/>
    </source>
</evidence>
<dbReference type="PANTHER" id="PTHR35149:SF1">
    <property type="entry name" value="DUF5655 DOMAIN-CONTAINING PROTEIN"/>
    <property type="match status" value="1"/>
</dbReference>
<dbReference type="Proteomes" id="UP000070376">
    <property type="component" value="Unassembled WGS sequence"/>
</dbReference>
<accession>A0A133KIC3</accession>
<feature type="domain" description="GmrSD restriction endonucleases C-terminal" evidence="2">
    <location>
        <begin position="454"/>
        <end position="590"/>
    </location>
</feature>
<evidence type="ECO:0000313" key="3">
    <source>
        <dbReference type="EMBL" id="KWZ79301.1"/>
    </source>
</evidence>
<gene>
    <name evidence="3" type="ORF">HMPREF3213_02783</name>
</gene>
<evidence type="ECO:0008006" key="5">
    <source>
        <dbReference type="Google" id="ProtNLM"/>
    </source>
</evidence>
<sequence>MMDKNIRIIPVSKIFTNVHYIVPIYQRNYAWGVSEIEQLIEDIDSSIGDSNKNYFLGNLIVNQRDDNVYEVIDGQQRLTTLFLLESYLGMNFAKDGLRFEAREKSNRTLNMLSKGNKNELIEELASVEILKGYQIIDSYFKSNNIDKNDLTKKLERVFIVRVQVPQGIDLNHYFEIMNTRGEQLELHEIAKAKFLEVLDTEHDKKTAALIWEKCSNMDSYIQMNFDPKVRKSLFTKDWTSIKDNINDFDSISECIPKDDDDRNSVPLIEILRNKKLLNNRGNKDGVENERFESIISFPNFLLQVNAVINKLEEEDSTLDDKHFLNNLSWAWGDADKAKNFLFHMLKCRVLFDKYILKREYARDYKETGKWSLQRLERYNDGKGDKPKYVGTFGEDNSQNNKQLRTLQSCLRITYTSPKTMHWISLVLTRLLENESCDIIEILEDYCKTKVIESKFENASGFGFERIVFTYLDYLLYKNGYSYLGKEIIPPLYDEWQFQFRNSIEHFQPQNPVEGESWEADDLDGFGNLALITVSGNSKFSNLPPEGKITSYPSIIEQSLKLKIMKELVNFDDEKWTEEKARKHKEEMFRVLKR</sequence>
<evidence type="ECO:0000259" key="1">
    <source>
        <dbReference type="Pfam" id="PF03235"/>
    </source>
</evidence>
<reference evidence="4" key="1">
    <citation type="submission" date="2016-01" db="EMBL/GenBank/DDBJ databases">
        <authorList>
            <person name="Mitreva M."/>
            <person name="Pepin K.H."/>
            <person name="Mihindukulasuriya K.A."/>
            <person name="Fulton R."/>
            <person name="Fronick C."/>
            <person name="O'Laughlin M."/>
            <person name="Miner T."/>
            <person name="Herter B."/>
            <person name="Rosa B.A."/>
            <person name="Cordes M."/>
            <person name="Tomlinson C."/>
            <person name="Wollam A."/>
            <person name="Palsikar V.B."/>
            <person name="Mardis E.R."/>
            <person name="Wilson R.K."/>
        </authorList>
    </citation>
    <scope>NUCLEOTIDE SEQUENCE [LARGE SCALE GENOMIC DNA]</scope>
    <source>
        <strain evidence="4">GED7749B</strain>
    </source>
</reference>
<dbReference type="EMBL" id="LRPN01000120">
    <property type="protein sequence ID" value="KWZ79301.1"/>
    <property type="molecule type" value="Genomic_DNA"/>
</dbReference>
<dbReference type="Pfam" id="PF07510">
    <property type="entry name" value="GmrSD_C"/>
    <property type="match status" value="1"/>
</dbReference>
<name>A0A133KIC3_HEYCO</name>
<comment type="caution">
    <text evidence="3">The sequence shown here is derived from an EMBL/GenBank/DDBJ whole genome shotgun (WGS) entry which is preliminary data.</text>
</comment>
<dbReference type="InterPro" id="IPR011089">
    <property type="entry name" value="GmrSD_C"/>
</dbReference>
<feature type="domain" description="GmrSD restriction endonucleases N-terminal" evidence="1">
    <location>
        <begin position="12"/>
        <end position="195"/>
    </location>
</feature>
<protein>
    <recommendedName>
        <fullName evidence="5">DUF262 domain-containing protein</fullName>
    </recommendedName>
</protein>
<dbReference type="InterPro" id="IPR004919">
    <property type="entry name" value="GmrSD_N"/>
</dbReference>
<dbReference type="PANTHER" id="PTHR35149">
    <property type="entry name" value="SLL5132 PROTEIN"/>
    <property type="match status" value="1"/>
</dbReference>
<dbReference type="PATRIC" id="fig|1398.22.peg.2790"/>
<proteinExistence type="predicted"/>
<evidence type="ECO:0000313" key="4">
    <source>
        <dbReference type="Proteomes" id="UP000070376"/>
    </source>
</evidence>